<proteinExistence type="predicted"/>
<dbReference type="SUPFAM" id="SSF55874">
    <property type="entry name" value="ATPase domain of HSP90 chaperone/DNA topoisomerase II/histidine kinase"/>
    <property type="match status" value="1"/>
</dbReference>
<dbReference type="Gene3D" id="3.40.50.2300">
    <property type="match status" value="1"/>
</dbReference>
<accession>A0ABN1MSV0</accession>
<feature type="repeat" description="TPR" evidence="8">
    <location>
        <begin position="112"/>
        <end position="145"/>
    </location>
</feature>
<evidence type="ECO:0000259" key="12">
    <source>
        <dbReference type="PROSITE" id="PS50110"/>
    </source>
</evidence>
<dbReference type="InterPro" id="IPR018062">
    <property type="entry name" value="HTH_AraC-typ_CS"/>
</dbReference>
<evidence type="ECO:0000256" key="6">
    <source>
        <dbReference type="ARBA" id="ARBA00023163"/>
    </source>
</evidence>
<evidence type="ECO:0000256" key="4">
    <source>
        <dbReference type="ARBA" id="ARBA00023015"/>
    </source>
</evidence>
<dbReference type="InterPro" id="IPR005467">
    <property type="entry name" value="His_kinase_dom"/>
</dbReference>
<dbReference type="Pfam" id="PF00072">
    <property type="entry name" value="Response_reg"/>
    <property type="match status" value="1"/>
</dbReference>
<dbReference type="PANTHER" id="PTHR43547:SF2">
    <property type="entry name" value="HYBRID SIGNAL TRANSDUCTION HISTIDINE KINASE C"/>
    <property type="match status" value="1"/>
</dbReference>
<feature type="repeat" description="TPR" evidence="8">
    <location>
        <begin position="152"/>
        <end position="185"/>
    </location>
</feature>
<evidence type="ECO:0000256" key="1">
    <source>
        <dbReference type="ARBA" id="ARBA00000085"/>
    </source>
</evidence>
<dbReference type="Gene3D" id="1.10.10.60">
    <property type="entry name" value="Homeodomain-like"/>
    <property type="match status" value="1"/>
</dbReference>
<dbReference type="Pfam" id="PF13176">
    <property type="entry name" value="TPR_7"/>
    <property type="match status" value="1"/>
</dbReference>
<feature type="domain" description="Response regulatory" evidence="12">
    <location>
        <begin position="767"/>
        <end position="882"/>
    </location>
</feature>
<evidence type="ECO:0000256" key="5">
    <source>
        <dbReference type="ARBA" id="ARBA00023125"/>
    </source>
</evidence>
<dbReference type="InterPro" id="IPR004358">
    <property type="entry name" value="Sig_transdc_His_kin-like_C"/>
</dbReference>
<dbReference type="SMART" id="SM00388">
    <property type="entry name" value="HisKA"/>
    <property type="match status" value="1"/>
</dbReference>
<dbReference type="InterPro" id="IPR009057">
    <property type="entry name" value="Homeodomain-like_sf"/>
</dbReference>
<dbReference type="SUPFAM" id="SSF47384">
    <property type="entry name" value="Homodimeric domain of signal transducing histidine kinase"/>
    <property type="match status" value="1"/>
</dbReference>
<dbReference type="PROSITE" id="PS50005">
    <property type="entry name" value="TPR"/>
    <property type="match status" value="3"/>
</dbReference>
<keyword evidence="9" id="KW-0812">Transmembrane</keyword>
<keyword evidence="14" id="KW-1185">Reference proteome</keyword>
<dbReference type="SUPFAM" id="SSF52172">
    <property type="entry name" value="CheY-like"/>
    <property type="match status" value="1"/>
</dbReference>
<evidence type="ECO:0000256" key="9">
    <source>
        <dbReference type="SAM" id="Phobius"/>
    </source>
</evidence>
<keyword evidence="6" id="KW-0804">Transcription</keyword>
<feature type="repeat" description="TPR" evidence="8">
    <location>
        <begin position="232"/>
        <end position="265"/>
    </location>
</feature>
<comment type="caution">
    <text evidence="13">The sequence shown here is derived from an EMBL/GenBank/DDBJ whole genome shotgun (WGS) entry which is preliminary data.</text>
</comment>
<dbReference type="PANTHER" id="PTHR43547">
    <property type="entry name" value="TWO-COMPONENT HISTIDINE KINASE"/>
    <property type="match status" value="1"/>
</dbReference>
<dbReference type="CDD" id="cd00082">
    <property type="entry name" value="HisKA"/>
    <property type="match status" value="1"/>
</dbReference>
<dbReference type="Pfam" id="PF12833">
    <property type="entry name" value="HTH_18"/>
    <property type="match status" value="1"/>
</dbReference>
<dbReference type="Gene3D" id="3.30.565.10">
    <property type="entry name" value="Histidine kinase-like ATPase, C-terminal domain"/>
    <property type="match status" value="1"/>
</dbReference>
<organism evidence="13 14">
    <name type="scientific">Wandonia haliotis</name>
    <dbReference type="NCBI Taxonomy" id="574963"/>
    <lineage>
        <taxon>Bacteria</taxon>
        <taxon>Pseudomonadati</taxon>
        <taxon>Bacteroidota</taxon>
        <taxon>Flavobacteriia</taxon>
        <taxon>Flavobacteriales</taxon>
        <taxon>Crocinitomicaceae</taxon>
        <taxon>Wandonia</taxon>
    </lineage>
</organism>
<dbReference type="Pfam" id="PF02518">
    <property type="entry name" value="HATPase_c"/>
    <property type="match status" value="1"/>
</dbReference>
<dbReference type="PROSITE" id="PS50110">
    <property type="entry name" value="RESPONSE_REGULATORY"/>
    <property type="match status" value="1"/>
</dbReference>
<dbReference type="SMART" id="SM00387">
    <property type="entry name" value="HATPase_c"/>
    <property type="match status" value="1"/>
</dbReference>
<dbReference type="InterPro" id="IPR036890">
    <property type="entry name" value="HATPase_C_sf"/>
</dbReference>
<dbReference type="SUPFAM" id="SSF48452">
    <property type="entry name" value="TPR-like"/>
    <property type="match status" value="2"/>
</dbReference>
<dbReference type="PROSITE" id="PS00041">
    <property type="entry name" value="HTH_ARAC_FAMILY_1"/>
    <property type="match status" value="1"/>
</dbReference>
<dbReference type="InterPro" id="IPR003661">
    <property type="entry name" value="HisK_dim/P_dom"/>
</dbReference>
<evidence type="ECO:0000259" key="11">
    <source>
        <dbReference type="PROSITE" id="PS50109"/>
    </source>
</evidence>
<dbReference type="SMART" id="SM00028">
    <property type="entry name" value="TPR"/>
    <property type="match status" value="6"/>
</dbReference>
<evidence type="ECO:0000256" key="7">
    <source>
        <dbReference type="PROSITE-ProRule" id="PRU00169"/>
    </source>
</evidence>
<sequence>MTVVNAQDQEIQEKISLLKKALSKTKSEQKKVDLLNELSRFEMQEGACKMAVLHAHKAEKLAQKSHYTKGLTSAYVSLAAAYRDCGADKKLFYYSEKGLKNLKINTNYSDEAFLYFQLGDYYSGKGEKEKSKEYLQKGITLSEKTDDLVLQANLHSFLANLYSQEAKYSDATQHFTKALALYKKSDKTSKIAWTAGNAGLLNYWQGNRVVALRHFNLSLEKYIESNNQEGIIWICGQLGNLYRSIKDFDKALAYFNRVLALNKKLGKKLEEGDSYLLLAGLYFEKKDIAKSNEILEKANRIFEEYNDTIGLHGVYGQLGANHFEQKKYDLALEALNKQIEISKKIDTYRKLIHAQKLVGAIYIETGRIKEGEELLNKTFDYFVANDEKQSLPFVYTYLVKADSIKGDYKSAFEHYKKLVEYRELTKETKGDTEKLAIRYEFEKKEVVAKAELKTKQIQRNVAMLGLVVTFLILIVVFFLFRLRNKKIKIEKENIALSKREVERIVETEQFKVRLLANISHEFRTPLTLINGHLEVLEKNGSDEDQMHFQEMKSSSKHLLQLINQLLELSKMESTSYTLNYKTGFIVEETKALVEAFFSLAEQKNIQLKFQQETKQQDPFVFSQEALSIIVSNLLSNAFKFTPDGGTITVDVATKEEFFLLKITDSGTGIAAEHIPYIFDRFFQIDKPSNRTYEGSGIGLALVKELALLHGGKVSVESSIEQGGSTFYVQLKNARMEKQVVAQDTNTVFIQSVENQTYTSSQNKELPLVLVVEDQTELRRFIITNLGDEYRFAEAKNGKEGIQLAEELVPDLIISDIMMPDTSGLILCKTLKENIFTSHVPILLLTAKADQNDKIAGLETGADDYLTKPFSLAELKLRVRNIVRTRQLLRQKFEGTTIPTPDELPELSSRDRELLAQINDSIQHHLSDPQFGVPELADQLYFSSSKLNRKMKSLTGTTPAEYIRNIRLQKAVELLKEGLNVTEAGWEVGFEDAVYFSKVFKKRFGHPPSRVNRVDSCAIK</sequence>
<evidence type="ECO:0000256" key="8">
    <source>
        <dbReference type="PROSITE-ProRule" id="PRU00339"/>
    </source>
</evidence>
<dbReference type="Pfam" id="PF13181">
    <property type="entry name" value="TPR_8"/>
    <property type="match status" value="1"/>
</dbReference>
<dbReference type="InterPro" id="IPR011990">
    <property type="entry name" value="TPR-like_helical_dom_sf"/>
</dbReference>
<feature type="transmembrane region" description="Helical" evidence="9">
    <location>
        <begin position="461"/>
        <end position="480"/>
    </location>
</feature>
<dbReference type="InterPro" id="IPR001789">
    <property type="entry name" value="Sig_transdc_resp-reg_receiver"/>
</dbReference>
<evidence type="ECO:0000313" key="13">
    <source>
        <dbReference type="EMBL" id="GAA0876391.1"/>
    </source>
</evidence>
<dbReference type="CDD" id="cd17574">
    <property type="entry name" value="REC_OmpR"/>
    <property type="match status" value="1"/>
</dbReference>
<dbReference type="PRINTS" id="PR00344">
    <property type="entry name" value="BCTRLSENSOR"/>
</dbReference>
<keyword evidence="5" id="KW-0238">DNA-binding</keyword>
<dbReference type="InterPro" id="IPR036097">
    <property type="entry name" value="HisK_dim/P_sf"/>
</dbReference>
<dbReference type="PROSITE" id="PS01124">
    <property type="entry name" value="HTH_ARAC_FAMILY_2"/>
    <property type="match status" value="1"/>
</dbReference>
<dbReference type="SMART" id="SM00448">
    <property type="entry name" value="REC"/>
    <property type="match status" value="1"/>
</dbReference>
<dbReference type="Pfam" id="PF13424">
    <property type="entry name" value="TPR_12"/>
    <property type="match status" value="1"/>
</dbReference>
<evidence type="ECO:0000256" key="2">
    <source>
        <dbReference type="ARBA" id="ARBA00012438"/>
    </source>
</evidence>
<evidence type="ECO:0000259" key="10">
    <source>
        <dbReference type="PROSITE" id="PS01124"/>
    </source>
</evidence>
<dbReference type="InterPro" id="IPR019734">
    <property type="entry name" value="TPR_rpt"/>
</dbReference>
<dbReference type="Gene3D" id="1.10.287.130">
    <property type="match status" value="1"/>
</dbReference>
<protein>
    <recommendedName>
        <fullName evidence="2">histidine kinase</fullName>
        <ecNumber evidence="2">2.7.13.3</ecNumber>
    </recommendedName>
</protein>
<keyword evidence="9" id="KW-0472">Membrane</keyword>
<gene>
    <name evidence="13" type="ORF">GCM10009118_28010</name>
</gene>
<keyword evidence="8" id="KW-0802">TPR repeat</keyword>
<dbReference type="SMART" id="SM00342">
    <property type="entry name" value="HTH_ARAC"/>
    <property type="match status" value="1"/>
</dbReference>
<dbReference type="Pfam" id="PF00512">
    <property type="entry name" value="HisKA"/>
    <property type="match status" value="1"/>
</dbReference>
<keyword evidence="3 7" id="KW-0597">Phosphoprotein</keyword>
<keyword evidence="9" id="KW-1133">Transmembrane helix</keyword>
<evidence type="ECO:0000256" key="3">
    <source>
        <dbReference type="ARBA" id="ARBA00022553"/>
    </source>
</evidence>
<dbReference type="InterPro" id="IPR003594">
    <property type="entry name" value="HATPase_dom"/>
</dbReference>
<dbReference type="SUPFAM" id="SSF46689">
    <property type="entry name" value="Homeodomain-like"/>
    <property type="match status" value="1"/>
</dbReference>
<comment type="catalytic activity">
    <reaction evidence="1">
        <text>ATP + protein L-histidine = ADP + protein N-phospho-L-histidine.</text>
        <dbReference type="EC" id="2.7.13.3"/>
    </reaction>
</comment>
<dbReference type="EC" id="2.7.13.3" evidence="2"/>
<feature type="modified residue" description="4-aspartylphosphate" evidence="7">
    <location>
        <position position="815"/>
    </location>
</feature>
<dbReference type="PROSITE" id="PS50109">
    <property type="entry name" value="HIS_KIN"/>
    <property type="match status" value="1"/>
</dbReference>
<evidence type="ECO:0000313" key="14">
    <source>
        <dbReference type="Proteomes" id="UP001501126"/>
    </source>
</evidence>
<dbReference type="InterPro" id="IPR018060">
    <property type="entry name" value="HTH_AraC"/>
</dbReference>
<dbReference type="Gene3D" id="1.25.40.10">
    <property type="entry name" value="Tetratricopeptide repeat domain"/>
    <property type="match status" value="2"/>
</dbReference>
<keyword evidence="4" id="KW-0805">Transcription regulation</keyword>
<dbReference type="InterPro" id="IPR011006">
    <property type="entry name" value="CheY-like_superfamily"/>
</dbReference>
<reference evidence="13 14" key="1">
    <citation type="journal article" date="2019" name="Int. J. Syst. Evol. Microbiol.">
        <title>The Global Catalogue of Microorganisms (GCM) 10K type strain sequencing project: providing services to taxonomists for standard genome sequencing and annotation.</title>
        <authorList>
            <consortium name="The Broad Institute Genomics Platform"/>
            <consortium name="The Broad Institute Genome Sequencing Center for Infectious Disease"/>
            <person name="Wu L."/>
            <person name="Ma J."/>
        </authorList>
    </citation>
    <scope>NUCLEOTIDE SEQUENCE [LARGE SCALE GENOMIC DNA]</scope>
    <source>
        <strain evidence="13 14">JCM 16083</strain>
    </source>
</reference>
<name>A0ABN1MSV0_9FLAO</name>
<feature type="domain" description="Histidine kinase" evidence="11">
    <location>
        <begin position="517"/>
        <end position="734"/>
    </location>
</feature>
<dbReference type="EMBL" id="BAAAFH010000022">
    <property type="protein sequence ID" value="GAA0876391.1"/>
    <property type="molecule type" value="Genomic_DNA"/>
</dbReference>
<dbReference type="Proteomes" id="UP001501126">
    <property type="component" value="Unassembled WGS sequence"/>
</dbReference>
<feature type="domain" description="HTH araC/xylS-type" evidence="10">
    <location>
        <begin position="915"/>
        <end position="1013"/>
    </location>
</feature>